<feature type="region of interest" description="Disordered" evidence="1">
    <location>
        <begin position="174"/>
        <end position="277"/>
    </location>
</feature>
<feature type="compositionally biased region" description="Polar residues" evidence="1">
    <location>
        <begin position="191"/>
        <end position="221"/>
    </location>
</feature>
<evidence type="ECO:0000313" key="3">
    <source>
        <dbReference type="Proteomes" id="UP000594638"/>
    </source>
</evidence>
<organism evidence="2 3">
    <name type="scientific">Olea europaea subsp. europaea</name>
    <dbReference type="NCBI Taxonomy" id="158383"/>
    <lineage>
        <taxon>Eukaryota</taxon>
        <taxon>Viridiplantae</taxon>
        <taxon>Streptophyta</taxon>
        <taxon>Embryophyta</taxon>
        <taxon>Tracheophyta</taxon>
        <taxon>Spermatophyta</taxon>
        <taxon>Magnoliopsida</taxon>
        <taxon>eudicotyledons</taxon>
        <taxon>Gunneridae</taxon>
        <taxon>Pentapetalae</taxon>
        <taxon>asterids</taxon>
        <taxon>lamiids</taxon>
        <taxon>Lamiales</taxon>
        <taxon>Oleaceae</taxon>
        <taxon>Oleeae</taxon>
        <taxon>Olea</taxon>
    </lineage>
</organism>
<dbReference type="EMBL" id="CACTIH010005913">
    <property type="protein sequence ID" value="CAA3003079.1"/>
    <property type="molecule type" value="Genomic_DNA"/>
</dbReference>
<name>A0A8S0TGQ5_OLEEU</name>
<reference evidence="2 3" key="1">
    <citation type="submission" date="2019-12" db="EMBL/GenBank/DDBJ databases">
        <authorList>
            <person name="Alioto T."/>
            <person name="Alioto T."/>
            <person name="Gomez Garrido J."/>
        </authorList>
    </citation>
    <scope>NUCLEOTIDE SEQUENCE [LARGE SCALE GENOMIC DNA]</scope>
</reference>
<sequence>MEEPERLPQMLSPCSSGKRVNKYSNSPEFEFWMIRNPSFPQLNLHTADELFSDGVLLPLQLLQPQFSVEQSVSQPLPPPQEPEPLGLDQVQEIQIASTAELTDLSSTTPFTSLKRWKDIFKKSDKKNAVSVSNGNSNRSSKEKKSEKKSVGGGGGSNGVNAAELNINIWPFLRSRSAGNGRSRPRTRAGSAASTRKVSSAPCSRSNSAGESKSRKWPSSPNRGGVHLGRSSPVWQVRRCGGRRSSEAVAKSFTEEGLKKGENDGRRKISTASSAGGDVGRAKGRVLYPNVPISIGYRHNLGGRSDENSTIGATAAAAAGGGVTGRGVSGEGLRGSNLFNIRSLFTKKVY</sequence>
<evidence type="ECO:0000313" key="2">
    <source>
        <dbReference type="EMBL" id="CAA3003079.1"/>
    </source>
</evidence>
<feature type="compositionally biased region" description="Low complexity" evidence="1">
    <location>
        <begin position="128"/>
        <end position="138"/>
    </location>
</feature>
<feature type="region of interest" description="Disordered" evidence="1">
    <location>
        <begin position="124"/>
        <end position="160"/>
    </location>
</feature>
<dbReference type="Proteomes" id="UP000594638">
    <property type="component" value="Unassembled WGS sequence"/>
</dbReference>
<dbReference type="PANTHER" id="PTHR35132">
    <property type="entry name" value="SERINE/ARGININE REPETITIVE MATRIX-LIKE PROTEIN"/>
    <property type="match status" value="1"/>
</dbReference>
<protein>
    <submittedName>
        <fullName evidence="2">Uncharacterized protein</fullName>
    </submittedName>
</protein>
<keyword evidence="3" id="KW-1185">Reference proteome</keyword>
<dbReference type="PANTHER" id="PTHR35132:SF1">
    <property type="entry name" value="SERINE_ARGININE REPETITIVE MATRIX-LIKE PROTEIN"/>
    <property type="match status" value="1"/>
</dbReference>
<proteinExistence type="predicted"/>
<feature type="compositionally biased region" description="Basic and acidic residues" evidence="1">
    <location>
        <begin position="252"/>
        <end position="266"/>
    </location>
</feature>
<accession>A0A8S0TGQ5</accession>
<gene>
    <name evidence="2" type="ORF">OLEA9_A005636</name>
</gene>
<feature type="compositionally biased region" description="Basic and acidic residues" evidence="1">
    <location>
        <begin position="139"/>
        <end position="149"/>
    </location>
</feature>
<dbReference type="Gramene" id="OE9A005636T1">
    <property type="protein sequence ID" value="OE9A005636C1"/>
    <property type="gene ID" value="OE9A005636"/>
</dbReference>
<dbReference type="OrthoDB" id="1933735at2759"/>
<evidence type="ECO:0000256" key="1">
    <source>
        <dbReference type="SAM" id="MobiDB-lite"/>
    </source>
</evidence>
<dbReference type="AlphaFoldDB" id="A0A8S0TGQ5"/>
<comment type="caution">
    <text evidence="2">The sequence shown here is derived from an EMBL/GenBank/DDBJ whole genome shotgun (WGS) entry which is preliminary data.</text>
</comment>